<evidence type="ECO:0000313" key="1">
    <source>
        <dbReference type="EMBL" id="AGT34371.1"/>
    </source>
</evidence>
<gene>
    <name evidence="1" type="ORF">OCC_14485</name>
</gene>
<dbReference type="EMBL" id="CP006670">
    <property type="protein sequence ID" value="AGT34371.1"/>
    <property type="molecule type" value="Genomic_DNA"/>
</dbReference>
<name>S5ZIN8_THELN</name>
<reference evidence="1 2" key="1">
    <citation type="journal article" date="2012" name="J. Bacteriol.">
        <title>Genome sequence of the model hyperthermophilic archaeon Thermococcus litoralis NS-C.</title>
        <authorList>
            <person name="Gardner A.F."/>
            <person name="Kumar S."/>
            <person name="Perler F.B."/>
        </authorList>
    </citation>
    <scope>NUCLEOTIDE SEQUENCE [LARGE SCALE GENOMIC DNA]</scope>
    <source>
        <strain evidence="2">ATCC 51850 / DSM 5473 / JCM 8560 / NS-C</strain>
    </source>
</reference>
<dbReference type="Proteomes" id="UP000015502">
    <property type="component" value="Chromosome"/>
</dbReference>
<accession>S5ZIN8</accession>
<keyword evidence="2" id="KW-1185">Reference proteome</keyword>
<dbReference type="PaxDb" id="523849-OCC_14485"/>
<dbReference type="AlphaFoldDB" id="S5ZIN8"/>
<organism evidence="1 2">
    <name type="scientific">Thermococcus litoralis (strain ATCC 51850 / DSM 5473 / JCM 8560 / NS-C)</name>
    <dbReference type="NCBI Taxonomy" id="523849"/>
    <lineage>
        <taxon>Archaea</taxon>
        <taxon>Methanobacteriati</taxon>
        <taxon>Methanobacteriota</taxon>
        <taxon>Thermococci</taxon>
        <taxon>Thermococcales</taxon>
        <taxon>Thermococcaceae</taxon>
        <taxon>Thermococcus</taxon>
    </lineage>
</organism>
<protein>
    <submittedName>
        <fullName evidence="1">Uncharacterized protein</fullName>
    </submittedName>
</protein>
<dbReference type="KEGG" id="tlt:OCC_14485"/>
<proteinExistence type="predicted"/>
<sequence>MGFLKTFRLIVNSNFRELAYKSLHCKKTPEGRQSRRNFPKTASICGIPSQESFLE</sequence>
<dbReference type="HOGENOM" id="CLU_3021167_0_0_2"/>
<evidence type="ECO:0000313" key="2">
    <source>
        <dbReference type="Proteomes" id="UP000015502"/>
    </source>
</evidence>